<keyword evidence="7" id="KW-1185">Reference proteome</keyword>
<dbReference type="Pfam" id="PF13847">
    <property type="entry name" value="Methyltransf_31"/>
    <property type="match status" value="1"/>
</dbReference>
<evidence type="ECO:0000313" key="6">
    <source>
        <dbReference type="EMBL" id="TSH93879.1"/>
    </source>
</evidence>
<reference evidence="6 7" key="1">
    <citation type="submission" date="2019-07" db="EMBL/GenBank/DDBJ databases">
        <title>Qingshengfaniella alkalisoli gen. nov., sp. nov., isolated from saline soil.</title>
        <authorList>
            <person name="Xu L."/>
            <person name="Huang X.-X."/>
            <person name="Sun J.-Q."/>
        </authorList>
    </citation>
    <scope>NUCLEOTIDE SEQUENCE [LARGE SCALE GENOMIC DNA]</scope>
    <source>
        <strain evidence="6 7">DSM 27279</strain>
    </source>
</reference>
<organism evidence="6 7">
    <name type="scientific">Verticiella sediminum</name>
    <dbReference type="NCBI Taxonomy" id="1247510"/>
    <lineage>
        <taxon>Bacteria</taxon>
        <taxon>Pseudomonadati</taxon>
        <taxon>Pseudomonadota</taxon>
        <taxon>Betaproteobacteria</taxon>
        <taxon>Burkholderiales</taxon>
        <taxon>Alcaligenaceae</taxon>
        <taxon>Verticiella</taxon>
    </lineage>
</organism>
<dbReference type="SUPFAM" id="SSF53335">
    <property type="entry name" value="S-adenosyl-L-methionine-dependent methyltransferases"/>
    <property type="match status" value="1"/>
</dbReference>
<dbReference type="CDD" id="cd02440">
    <property type="entry name" value="AdoMet_MTases"/>
    <property type="match status" value="1"/>
</dbReference>
<dbReference type="InterPro" id="IPR025714">
    <property type="entry name" value="Methyltranfer_dom"/>
</dbReference>
<dbReference type="AlphaFoldDB" id="A0A556ALW0"/>
<feature type="domain" description="Methyltransferase" evidence="5">
    <location>
        <begin position="46"/>
        <end position="157"/>
    </location>
</feature>
<keyword evidence="2 6" id="KW-0808">Transferase</keyword>
<evidence type="ECO:0000259" key="5">
    <source>
        <dbReference type="Pfam" id="PF13847"/>
    </source>
</evidence>
<evidence type="ECO:0000256" key="1">
    <source>
        <dbReference type="ARBA" id="ARBA00022603"/>
    </source>
</evidence>
<evidence type="ECO:0000259" key="4">
    <source>
        <dbReference type="Pfam" id="PF10119"/>
    </source>
</evidence>
<comment type="caution">
    <text evidence="6">The sequence shown here is derived from an EMBL/GenBank/DDBJ whole genome shotgun (WGS) entry which is preliminary data.</text>
</comment>
<dbReference type="PANTHER" id="PTHR43464:SF19">
    <property type="entry name" value="UBIQUINONE BIOSYNTHESIS O-METHYLTRANSFERASE, MITOCHONDRIAL"/>
    <property type="match status" value="1"/>
</dbReference>
<dbReference type="Pfam" id="PF10119">
    <property type="entry name" value="MethyTransf_Reg"/>
    <property type="match status" value="1"/>
</dbReference>
<keyword evidence="1 6" id="KW-0489">Methyltransferase</keyword>
<name>A0A556ALW0_9BURK</name>
<evidence type="ECO:0000313" key="7">
    <source>
        <dbReference type="Proteomes" id="UP000318405"/>
    </source>
</evidence>
<dbReference type="OrthoDB" id="323463at2"/>
<dbReference type="GO" id="GO:0032259">
    <property type="term" value="P:methylation"/>
    <property type="evidence" value="ECO:0007669"/>
    <property type="project" value="UniProtKB-KW"/>
</dbReference>
<dbReference type="InterPro" id="IPR018773">
    <property type="entry name" value="MeTrfase_reg_dom_prd"/>
</dbReference>
<feature type="domain" description="Methyltransferase regulatory" evidence="4">
    <location>
        <begin position="226"/>
        <end position="310"/>
    </location>
</feature>
<dbReference type="Gene3D" id="3.40.50.150">
    <property type="entry name" value="Vaccinia Virus protein VP39"/>
    <property type="match status" value="1"/>
</dbReference>
<dbReference type="Proteomes" id="UP000318405">
    <property type="component" value="Unassembled WGS sequence"/>
</dbReference>
<evidence type="ECO:0000256" key="3">
    <source>
        <dbReference type="ARBA" id="ARBA00022691"/>
    </source>
</evidence>
<sequence>MSQQDLAGYVADVEYPRHFFRETMPLWLTSVTTALGRRAPDLTAPYTWLELGCGSGLGAVLAAATNPLGRFIGIDFNPDAIEHARALAEAAGVANAQFLALGFEQALDTSEQALPPCDFIVVHGVYSWIAPTQRRAIQALVRQRLKPGGILYLNYLSQPGSASFAAAQRMMYLHTQGLAGSAARKAREAVALLHDMADAGLGYFQDFPNALANIPAADALDEAGAAYHAHDYLNRHWEALHVSDVMQDFAAADCEFVGSAAPYENIDNASLPGRAQALLRRLRRRGASAAEVETFKDLARNQLSRADLYQRRHPDGNLLGDEALRQALLAQRVCLLPAAPRGAVTMQGTLTLQSRIGPVRLPIHNVAPLLDALQGSPRSYAELAQLPAYADRPGTINGLLQILAWAGWLHFVRPDLAHGAEWSDAADDAAGRFNDALTKLPEPYNGAIRAHGLIGSAVSVPARPTDAPQASHMS</sequence>
<dbReference type="EMBL" id="VLTJ01000026">
    <property type="protein sequence ID" value="TSH93879.1"/>
    <property type="molecule type" value="Genomic_DNA"/>
</dbReference>
<dbReference type="InterPro" id="IPR029063">
    <property type="entry name" value="SAM-dependent_MTases_sf"/>
</dbReference>
<dbReference type="GO" id="GO:0008168">
    <property type="term" value="F:methyltransferase activity"/>
    <property type="evidence" value="ECO:0007669"/>
    <property type="project" value="UniProtKB-KW"/>
</dbReference>
<proteinExistence type="predicted"/>
<protein>
    <submittedName>
        <fullName evidence="6">Methyltransferase domain-containing protein</fullName>
    </submittedName>
</protein>
<dbReference type="PANTHER" id="PTHR43464">
    <property type="entry name" value="METHYLTRANSFERASE"/>
    <property type="match status" value="1"/>
</dbReference>
<accession>A0A556ALW0</accession>
<dbReference type="RefSeq" id="WP_143948780.1">
    <property type="nucleotide sequence ID" value="NZ_BAABMB010000006.1"/>
</dbReference>
<gene>
    <name evidence="6" type="ORF">FOZ76_13405</name>
</gene>
<evidence type="ECO:0000256" key="2">
    <source>
        <dbReference type="ARBA" id="ARBA00022679"/>
    </source>
</evidence>
<keyword evidence="3" id="KW-0949">S-adenosyl-L-methionine</keyword>